<dbReference type="OrthoDB" id="5590282at2759"/>
<proteinExistence type="inferred from homology"/>
<evidence type="ECO:0000313" key="12">
    <source>
        <dbReference type="Proteomes" id="UP000257109"/>
    </source>
</evidence>
<evidence type="ECO:0000313" key="11">
    <source>
        <dbReference type="EMBL" id="RDX80096.1"/>
    </source>
</evidence>
<reference evidence="11" key="1">
    <citation type="submission" date="2018-05" db="EMBL/GenBank/DDBJ databases">
        <title>Draft genome of Mucuna pruriens seed.</title>
        <authorList>
            <person name="Nnadi N.E."/>
            <person name="Vos R."/>
            <person name="Hasami M.H."/>
            <person name="Devisetty U.K."/>
            <person name="Aguiy J.C."/>
        </authorList>
    </citation>
    <scope>NUCLEOTIDE SEQUENCE [LARGE SCALE GENOMIC DNA]</scope>
    <source>
        <strain evidence="11">JCA_2017</strain>
    </source>
</reference>
<keyword evidence="5" id="KW-0131">Cell cycle</keyword>
<feature type="region of interest" description="Disordered" evidence="8">
    <location>
        <begin position="549"/>
        <end position="578"/>
    </location>
</feature>
<dbReference type="SMART" id="SM00385">
    <property type="entry name" value="CYCLIN"/>
    <property type="match status" value="4"/>
</dbReference>
<comment type="caution">
    <text evidence="11">The sequence shown here is derived from an EMBL/GenBank/DDBJ whole genome shotgun (WGS) entry which is preliminary data.</text>
</comment>
<comment type="similarity">
    <text evidence="1">Belongs to the cyclin family. Cyclin AB subfamily.</text>
</comment>
<dbReference type="AlphaFoldDB" id="A0A371FP54"/>
<dbReference type="CDD" id="cd20506">
    <property type="entry name" value="CYCLIN_AtCycA-like_rpt2"/>
    <property type="match status" value="2"/>
</dbReference>
<dbReference type="SMART" id="SM01332">
    <property type="entry name" value="Cyclin_C"/>
    <property type="match status" value="2"/>
</dbReference>
<dbReference type="Pfam" id="PF00134">
    <property type="entry name" value="Cyclin_N"/>
    <property type="match status" value="2"/>
</dbReference>
<evidence type="ECO:0000256" key="8">
    <source>
        <dbReference type="SAM" id="MobiDB-lite"/>
    </source>
</evidence>
<dbReference type="PROSITE" id="PS00292">
    <property type="entry name" value="CYCLINS"/>
    <property type="match status" value="2"/>
</dbReference>
<protein>
    <recommendedName>
        <fullName evidence="6">B-like cyclin</fullName>
    </recommendedName>
</protein>
<dbReference type="PANTHER" id="PTHR10177">
    <property type="entry name" value="CYCLINS"/>
    <property type="match status" value="1"/>
</dbReference>
<keyword evidence="12" id="KW-1185">Reference proteome</keyword>
<evidence type="ECO:0000256" key="5">
    <source>
        <dbReference type="ARBA" id="ARBA00023306"/>
    </source>
</evidence>
<dbReference type="Pfam" id="PF02984">
    <property type="entry name" value="Cyclin_C"/>
    <property type="match status" value="2"/>
</dbReference>
<evidence type="ECO:0000259" key="10">
    <source>
        <dbReference type="SMART" id="SM01332"/>
    </source>
</evidence>
<feature type="compositionally biased region" description="Low complexity" evidence="8">
    <location>
        <begin position="549"/>
        <end position="563"/>
    </location>
</feature>
<dbReference type="InterPro" id="IPR004367">
    <property type="entry name" value="Cyclin_C-dom"/>
</dbReference>
<evidence type="ECO:0000256" key="4">
    <source>
        <dbReference type="ARBA" id="ARBA00023127"/>
    </source>
</evidence>
<dbReference type="InterPro" id="IPR039361">
    <property type="entry name" value="Cyclin"/>
</dbReference>
<feature type="compositionally biased region" description="Low complexity" evidence="8">
    <location>
        <begin position="667"/>
        <end position="677"/>
    </location>
</feature>
<organism evidence="11 12">
    <name type="scientific">Mucuna pruriens</name>
    <name type="common">Velvet bean</name>
    <name type="synonym">Dolichos pruriens</name>
    <dbReference type="NCBI Taxonomy" id="157652"/>
    <lineage>
        <taxon>Eukaryota</taxon>
        <taxon>Viridiplantae</taxon>
        <taxon>Streptophyta</taxon>
        <taxon>Embryophyta</taxon>
        <taxon>Tracheophyta</taxon>
        <taxon>Spermatophyta</taxon>
        <taxon>Magnoliopsida</taxon>
        <taxon>eudicotyledons</taxon>
        <taxon>Gunneridae</taxon>
        <taxon>Pentapetalae</taxon>
        <taxon>rosids</taxon>
        <taxon>fabids</taxon>
        <taxon>Fabales</taxon>
        <taxon>Fabaceae</taxon>
        <taxon>Papilionoideae</taxon>
        <taxon>50 kb inversion clade</taxon>
        <taxon>NPAAA clade</taxon>
        <taxon>indigoferoid/millettioid clade</taxon>
        <taxon>Phaseoleae</taxon>
        <taxon>Mucuna</taxon>
    </lineage>
</organism>
<feature type="region of interest" description="Disordered" evidence="8">
    <location>
        <begin position="656"/>
        <end position="682"/>
    </location>
</feature>
<dbReference type="EMBL" id="QJKJ01008321">
    <property type="protein sequence ID" value="RDX80096.1"/>
    <property type="molecule type" value="Genomic_DNA"/>
</dbReference>
<evidence type="ECO:0000256" key="2">
    <source>
        <dbReference type="ARBA" id="ARBA00011177"/>
    </source>
</evidence>
<evidence type="ECO:0000259" key="9">
    <source>
        <dbReference type="SMART" id="SM00385"/>
    </source>
</evidence>
<dbReference type="FunFam" id="1.10.472.10:FF:000013">
    <property type="entry name" value="Cyclin A1"/>
    <property type="match status" value="2"/>
</dbReference>
<dbReference type="InterPro" id="IPR036915">
    <property type="entry name" value="Cyclin-like_sf"/>
</dbReference>
<dbReference type="Proteomes" id="UP000257109">
    <property type="component" value="Unassembled WGS sequence"/>
</dbReference>
<name>A0A371FP54_MUCPR</name>
<sequence length="1033" mass="115637">MGTKGRSRSQVDSNPTVTIVRLNSSVSRFRKQISELKLPPQRVLFVKQGSSEKGFAYNLKTQHKMFTRNRRFPSSPEKRSPVPENSSMKVVAAKNQLTKKRPALADVSNNRNASFSKPMVPCVSKTAKTKKASLQKKDALHAPLSEKSSRLVLPKEAHSIRIGQSKDGVESSFLAPNTDGADFDKVVGAQGWTGISPSKSFSGSVSLSESMSTSDSLTSLELEHSDNVVSTKSIQNKTFNILNISEESSKIAGRIRGSDAITKIQANEVVDIDYNIKDPQFCASTAHEIYEYLRASEEIKRPSLDFMEKIQNDLNASMRAILMDWLVEVAEEYRLLPDTLFLTVNCIDRYLSGNAMNRQQLQLLGVACMMIAAKYEEICAPKVEEFCYVTDNTYSKEQVLQMESDVLNFLKFGVTAPTVRCFLRRFIIVAQRTCKVPLLQLEYLADYLAELSLLEYGMLKYTPSLIAASATFLAKYILLPREKPWNSTLEHYTGYQASELRECVKGLHWLCRDGYHNLPAIREKYSQHKFKFVAKKYCPPLIPLHKMSSQNRRSSFSSSTTSSLAKRHASSSDNNVGGKVLAVPTKNVAKKRPPLTNLTNTVAHRNSSSSVPCTAKVAKTKKEVVVPACSGNKKPTLANVKPTNAVVFPKANSLPVRNEAPPPPPSVVTVPAPSKTVDVSPTKSDAMSVSMDESMSSCDSFKSPDIEYVDNSDVAAVDSIERKTFSNLNISDSTESAGNICSRDILVELEKGDKIVNVDNNYTDPQLCASFACDIYKHLRASEAKKRPSTDFMERIQKDVNPSMRAILIDWLVEVAEEYRLVPDTLYLTVNYIDRYLSGNVMNRQRLQLLGVASMMIASKYEEICAPQVEEFCYITDNTYFKEEMESAVLNFLKFEMTAPTVKCFLRRFVRAAQGIDEVPSLQLECLTNYIAELSLLEYNMLCYAPSLIAASAIFLAKFILFPSKKPWNSTLQHYTLYQPSDLCVCVKDLHSLCFNSPNSNLPAIKEKYSQHKYKYVAKKYCPPSIPAEFFQN</sequence>
<dbReference type="InterPro" id="IPR048258">
    <property type="entry name" value="Cyclins_cyclin-box"/>
</dbReference>
<feature type="domain" description="Cyclin-like" evidence="9">
    <location>
        <begin position="810"/>
        <end position="894"/>
    </location>
</feature>
<gene>
    <name evidence="11" type="primary">CYCA1-1</name>
    <name evidence="11" type="ORF">CR513_39384</name>
</gene>
<dbReference type="Gene3D" id="1.10.472.10">
    <property type="entry name" value="Cyclin-like"/>
    <property type="match status" value="4"/>
</dbReference>
<feature type="domain" description="Cyclin-like" evidence="9">
    <location>
        <begin position="425"/>
        <end position="509"/>
    </location>
</feature>
<feature type="domain" description="Cyclin-like" evidence="9">
    <location>
        <begin position="324"/>
        <end position="408"/>
    </location>
</feature>
<dbReference type="GO" id="GO:0051301">
    <property type="term" value="P:cell division"/>
    <property type="evidence" value="ECO:0007669"/>
    <property type="project" value="UniProtKB-KW"/>
</dbReference>
<feature type="non-terminal residue" evidence="11">
    <location>
        <position position="1"/>
    </location>
</feature>
<evidence type="ECO:0000256" key="3">
    <source>
        <dbReference type="ARBA" id="ARBA00022618"/>
    </source>
</evidence>
<feature type="domain" description="Cyclin-like" evidence="9">
    <location>
        <begin position="904"/>
        <end position="992"/>
    </location>
</feature>
<evidence type="ECO:0000256" key="1">
    <source>
        <dbReference type="ARBA" id="ARBA00006955"/>
    </source>
</evidence>
<evidence type="ECO:0000256" key="7">
    <source>
        <dbReference type="RuleBase" id="RU000383"/>
    </source>
</evidence>
<keyword evidence="3" id="KW-0132">Cell division</keyword>
<dbReference type="InterPro" id="IPR013763">
    <property type="entry name" value="Cyclin-like_dom"/>
</dbReference>
<keyword evidence="4 7" id="KW-0195">Cyclin</keyword>
<dbReference type="CDD" id="cd20562">
    <property type="entry name" value="CYCLIN_AtCycA_like_rpt1"/>
    <property type="match status" value="1"/>
</dbReference>
<dbReference type="SUPFAM" id="SSF47954">
    <property type="entry name" value="Cyclin-like"/>
    <property type="match status" value="4"/>
</dbReference>
<dbReference type="STRING" id="157652.A0A371FP54"/>
<feature type="region of interest" description="Disordered" evidence="8">
    <location>
        <begin position="68"/>
        <end position="87"/>
    </location>
</feature>
<dbReference type="InterPro" id="IPR006671">
    <property type="entry name" value="Cyclin_N"/>
</dbReference>
<feature type="domain" description="Cyclin C-terminal" evidence="10">
    <location>
        <begin position="900"/>
        <end position="1023"/>
    </location>
</feature>
<dbReference type="FunFam" id="1.10.472.10:FF:000167">
    <property type="entry name" value="Mitotic cyclin 6"/>
    <property type="match status" value="2"/>
</dbReference>
<feature type="domain" description="Cyclin C-terminal" evidence="10">
    <location>
        <begin position="417"/>
        <end position="539"/>
    </location>
</feature>
<comment type="subunit">
    <text evidence="2">Interacts with the CDC2 protein kinase to form a serine/threonine kinase holoenzyme complex also known as maturation promoting factor (MPF). The cyclin subunit imparts substrate specificity to the complex.</text>
</comment>
<accession>A0A371FP54</accession>
<evidence type="ECO:0000256" key="6">
    <source>
        <dbReference type="ARBA" id="ARBA00032263"/>
    </source>
</evidence>